<name>A0A151GGI1_DRECN</name>
<comment type="subcellular location">
    <subcellularLocation>
        <location evidence="1">Nucleus inner membrane</location>
        <topology evidence="1">Multi-pass membrane protein</topology>
    </subcellularLocation>
</comment>
<dbReference type="EMBL" id="LAYC01000003">
    <property type="protein sequence ID" value="KYK56194.1"/>
    <property type="molecule type" value="Genomic_DNA"/>
</dbReference>
<dbReference type="Proteomes" id="UP000076580">
    <property type="component" value="Chromosome 03"/>
</dbReference>
<sequence>MARFGRPRCLTCFYCGTRSTLADDGTHRDFLCAHCDATNYLDEVSPSLVPRPLRAGWRPAYGRRRLPPWLPPPPVSCVSAHGEENGEITDPPVATELEAPTTHYAAPRPSAPTDSIFCPTCLKNQHLFTKSLAQYLPDDPSDPEFVRLERNYYRYRRGLEKRYPQVCDACAVEVDRRIRRAGYTAKTDHLRRMMELSRGPRRPARTRARTTLDWVSNLAAAVWTAGFALQMLWHLAAAERVLHRSRGGTRPVDETLAVALLHRVAAALPRADSLMSWSITAALTSAWWNPHIVQVNRGFTRHLLGFTQWYSFQGLVLFFRLVFRRILTMDGGHGQSAGAQLCAHAVMAAVMALVGHPPLRHAAPRADAQHQIYRLATRSIRVDTSPLFATGHAPTLKGRPRSRTTESAAEERQNDSKTLSDLLDDALGSANGTPQTRPPRSRSPPVLDRLGIDDTPTRPRQAPTQYPVEMDWSPITPQHRAFVDHPSPTTGTGPFEQSAVQDAPSSPFWYKVPAAPLNPAQRLRNPPRAQEAARQRTVDADPPVFKRQRGHVRKKTEEAGAGVEFRQPKFFAPESDDASSLADLLSQSFHLNPDDEEEEADDMKVRNRGASRTMPTETAACPRTTSRGGLFLRLGLLLAWLPTMLIRIPHQLAWQTAILVVAGIVALDANADASADIPLERAPGAAAYLNSALGVAELAVVCWVASELWKGEATELVGRCGLGVLATMLAHRAARGVVLIQA</sequence>
<evidence type="ECO:0000313" key="9">
    <source>
        <dbReference type="Proteomes" id="UP000076580"/>
    </source>
</evidence>
<dbReference type="PANTHER" id="PTHR28538:SF1">
    <property type="entry name" value="INTEGRAL INNER NUCLEAR MEMBRANE PROTEIN IMA1"/>
    <property type="match status" value="1"/>
</dbReference>
<keyword evidence="9" id="KW-1185">Reference proteome</keyword>
<keyword evidence="2" id="KW-0812">Transmembrane</keyword>
<dbReference type="AlphaFoldDB" id="A0A151GGI1"/>
<dbReference type="RefSeq" id="XP_040655546.1">
    <property type="nucleotide sequence ID" value="XM_040805442.1"/>
</dbReference>
<evidence type="ECO:0000256" key="6">
    <source>
        <dbReference type="SAM" id="MobiDB-lite"/>
    </source>
</evidence>
<evidence type="ECO:0000256" key="5">
    <source>
        <dbReference type="ARBA" id="ARBA00023242"/>
    </source>
</evidence>
<dbReference type="GO" id="GO:0044732">
    <property type="term" value="C:mitotic spindle pole body"/>
    <property type="evidence" value="ECO:0007669"/>
    <property type="project" value="TreeGrafter"/>
</dbReference>
<dbReference type="STRING" id="98403.A0A151GGI1"/>
<feature type="domain" description="Ima1 N-terminal" evidence="7">
    <location>
        <begin position="10"/>
        <end position="43"/>
    </location>
</feature>
<feature type="compositionally biased region" description="Low complexity" evidence="6">
    <location>
        <begin position="419"/>
        <end position="430"/>
    </location>
</feature>
<dbReference type="GO" id="GO:0005637">
    <property type="term" value="C:nuclear inner membrane"/>
    <property type="evidence" value="ECO:0007669"/>
    <property type="project" value="UniProtKB-SubCell"/>
</dbReference>
<evidence type="ECO:0000256" key="2">
    <source>
        <dbReference type="ARBA" id="ARBA00022692"/>
    </source>
</evidence>
<dbReference type="InterPro" id="IPR018617">
    <property type="entry name" value="Ima1_N"/>
</dbReference>
<evidence type="ECO:0000259" key="7">
    <source>
        <dbReference type="Pfam" id="PF09779"/>
    </source>
</evidence>
<dbReference type="GO" id="GO:0071765">
    <property type="term" value="P:nuclear inner membrane organization"/>
    <property type="evidence" value="ECO:0007669"/>
    <property type="project" value="InterPro"/>
</dbReference>
<accession>A0A151GGI1</accession>
<evidence type="ECO:0000256" key="3">
    <source>
        <dbReference type="ARBA" id="ARBA00022989"/>
    </source>
</evidence>
<evidence type="ECO:0000313" key="8">
    <source>
        <dbReference type="EMBL" id="KYK56194.1"/>
    </source>
</evidence>
<comment type="caution">
    <text evidence="8">The sequence shown here is derived from an EMBL/GenBank/DDBJ whole genome shotgun (WGS) entry which is preliminary data.</text>
</comment>
<dbReference type="GO" id="GO:0034506">
    <property type="term" value="C:chromosome, centromeric core domain"/>
    <property type="evidence" value="ECO:0007669"/>
    <property type="project" value="TreeGrafter"/>
</dbReference>
<keyword evidence="5" id="KW-0539">Nucleus</keyword>
<protein>
    <recommendedName>
        <fullName evidence="7">Ima1 N-terminal domain-containing protein</fullName>
    </recommendedName>
</protein>
<dbReference type="InParanoid" id="A0A151GGI1"/>
<dbReference type="PANTHER" id="PTHR28538">
    <property type="entry name" value="INTEGRAL INNER NUCLEAR MEMBRANE PROTEIN IMA1"/>
    <property type="match status" value="1"/>
</dbReference>
<dbReference type="GeneID" id="63720805"/>
<dbReference type="GO" id="GO:0034992">
    <property type="term" value="C:microtubule organizing center attachment site"/>
    <property type="evidence" value="ECO:0007669"/>
    <property type="project" value="TreeGrafter"/>
</dbReference>
<gene>
    <name evidence="8" type="ORF">DCS_08162</name>
</gene>
<organism evidence="8 9">
    <name type="scientific">Drechmeria coniospora</name>
    <name type="common">Nematophagous fungus</name>
    <name type="synonym">Meria coniospora</name>
    <dbReference type="NCBI Taxonomy" id="98403"/>
    <lineage>
        <taxon>Eukaryota</taxon>
        <taxon>Fungi</taxon>
        <taxon>Dikarya</taxon>
        <taxon>Ascomycota</taxon>
        <taxon>Pezizomycotina</taxon>
        <taxon>Sordariomycetes</taxon>
        <taxon>Hypocreomycetidae</taxon>
        <taxon>Hypocreales</taxon>
        <taxon>Ophiocordycipitaceae</taxon>
        <taxon>Drechmeria</taxon>
    </lineage>
</organism>
<reference evidence="8 9" key="1">
    <citation type="journal article" date="2016" name="Sci. Rep.">
        <title>Insights into Adaptations to a Near-Obligate Nematode Endoparasitic Lifestyle from the Finished Genome of Drechmeria coniospora.</title>
        <authorList>
            <person name="Zhang L."/>
            <person name="Zhou Z."/>
            <person name="Guo Q."/>
            <person name="Fokkens L."/>
            <person name="Miskei M."/>
            <person name="Pocsi I."/>
            <person name="Zhang W."/>
            <person name="Chen M."/>
            <person name="Wang L."/>
            <person name="Sun Y."/>
            <person name="Donzelli B.G."/>
            <person name="Gibson D.M."/>
            <person name="Nelson D.R."/>
            <person name="Luo J.G."/>
            <person name="Rep M."/>
            <person name="Liu H."/>
            <person name="Yang S."/>
            <person name="Wang J."/>
            <person name="Krasnoff S.B."/>
            <person name="Xu Y."/>
            <person name="Molnar I."/>
            <person name="Lin M."/>
        </authorList>
    </citation>
    <scope>NUCLEOTIDE SEQUENCE [LARGE SCALE GENOMIC DNA]</scope>
    <source>
        <strain evidence="8 9">ARSEF 6962</strain>
    </source>
</reference>
<evidence type="ECO:0000256" key="4">
    <source>
        <dbReference type="ARBA" id="ARBA00023136"/>
    </source>
</evidence>
<evidence type="ECO:0000256" key="1">
    <source>
        <dbReference type="ARBA" id="ARBA00004473"/>
    </source>
</evidence>
<keyword evidence="4" id="KW-0472">Membrane</keyword>
<feature type="domain" description="Ima1 N-terminal" evidence="7">
    <location>
        <begin position="83"/>
        <end position="174"/>
    </location>
</feature>
<keyword evidence="3" id="KW-1133">Transmembrane helix</keyword>
<dbReference type="Pfam" id="PF09779">
    <property type="entry name" value="Ima1_N"/>
    <property type="match status" value="2"/>
</dbReference>
<dbReference type="InterPro" id="IPR042321">
    <property type="entry name" value="Ima1"/>
</dbReference>
<proteinExistence type="predicted"/>
<feature type="region of interest" description="Disordered" evidence="6">
    <location>
        <begin position="387"/>
        <end position="466"/>
    </location>
</feature>